<feature type="compositionally biased region" description="Basic and acidic residues" evidence="1">
    <location>
        <begin position="183"/>
        <end position="195"/>
    </location>
</feature>
<accession>A0A154PDY4</accession>
<keyword evidence="3" id="KW-1185">Reference proteome</keyword>
<evidence type="ECO:0000256" key="1">
    <source>
        <dbReference type="SAM" id="MobiDB-lite"/>
    </source>
</evidence>
<gene>
    <name evidence="2" type="ORF">WN55_01750</name>
</gene>
<feature type="compositionally biased region" description="Basic and acidic residues" evidence="1">
    <location>
        <begin position="41"/>
        <end position="73"/>
    </location>
</feature>
<feature type="compositionally biased region" description="Polar residues" evidence="1">
    <location>
        <begin position="164"/>
        <end position="179"/>
    </location>
</feature>
<feature type="region of interest" description="Disordered" evidence="1">
    <location>
        <begin position="26"/>
        <end position="80"/>
    </location>
</feature>
<evidence type="ECO:0000313" key="2">
    <source>
        <dbReference type="EMBL" id="KZC10017.1"/>
    </source>
</evidence>
<evidence type="ECO:0000313" key="3">
    <source>
        <dbReference type="Proteomes" id="UP000076502"/>
    </source>
</evidence>
<sequence length="195" mass="21633">MRLDMRGKRKIRVVHSLEGVEEWEGGRRFRNNGGRSSGKGWKGEKRGVQNEELGSKKDAEGVEKREGGKREVQGSEEGTQRVIKVNHHYEDASKIYERGAEENFEEKAVIDIGNADPEGNWLNEANSEAEAVLDNALASPGHMTKIELELQEAPEDANLVGSISPESNVTAETNSTYSNGELKLSEHLSDFEPLE</sequence>
<proteinExistence type="predicted"/>
<name>A0A154PDY4_DUFNO</name>
<dbReference type="AlphaFoldDB" id="A0A154PDY4"/>
<feature type="region of interest" description="Disordered" evidence="1">
    <location>
        <begin position="161"/>
        <end position="195"/>
    </location>
</feature>
<organism evidence="2 3">
    <name type="scientific">Dufourea novaeangliae</name>
    <name type="common">Sweat bee</name>
    <dbReference type="NCBI Taxonomy" id="178035"/>
    <lineage>
        <taxon>Eukaryota</taxon>
        <taxon>Metazoa</taxon>
        <taxon>Ecdysozoa</taxon>
        <taxon>Arthropoda</taxon>
        <taxon>Hexapoda</taxon>
        <taxon>Insecta</taxon>
        <taxon>Pterygota</taxon>
        <taxon>Neoptera</taxon>
        <taxon>Endopterygota</taxon>
        <taxon>Hymenoptera</taxon>
        <taxon>Apocrita</taxon>
        <taxon>Aculeata</taxon>
        <taxon>Apoidea</taxon>
        <taxon>Anthophila</taxon>
        <taxon>Halictidae</taxon>
        <taxon>Rophitinae</taxon>
        <taxon>Dufourea</taxon>
    </lineage>
</organism>
<protein>
    <submittedName>
        <fullName evidence="2">Uncharacterized protein</fullName>
    </submittedName>
</protein>
<dbReference type="Proteomes" id="UP000076502">
    <property type="component" value="Unassembled WGS sequence"/>
</dbReference>
<dbReference type="EMBL" id="KQ434883">
    <property type="protein sequence ID" value="KZC10017.1"/>
    <property type="molecule type" value="Genomic_DNA"/>
</dbReference>
<reference evidence="2 3" key="1">
    <citation type="submission" date="2015-07" db="EMBL/GenBank/DDBJ databases">
        <title>The genome of Dufourea novaeangliae.</title>
        <authorList>
            <person name="Pan H."/>
            <person name="Kapheim K."/>
        </authorList>
    </citation>
    <scope>NUCLEOTIDE SEQUENCE [LARGE SCALE GENOMIC DNA]</scope>
    <source>
        <strain evidence="2">0120121106</strain>
        <tissue evidence="2">Whole body</tissue>
    </source>
</reference>